<evidence type="ECO:0000256" key="8">
    <source>
        <dbReference type="SAM" id="Phobius"/>
    </source>
</evidence>
<dbReference type="EMBL" id="QJPH01000426">
    <property type="protein sequence ID" value="PZN74467.1"/>
    <property type="molecule type" value="Genomic_DNA"/>
</dbReference>
<evidence type="ECO:0000256" key="1">
    <source>
        <dbReference type="ARBA" id="ARBA00004651"/>
    </source>
</evidence>
<evidence type="ECO:0000256" key="7">
    <source>
        <dbReference type="ARBA" id="ARBA00023136"/>
    </source>
</evidence>
<evidence type="ECO:0000256" key="6">
    <source>
        <dbReference type="ARBA" id="ARBA00022989"/>
    </source>
</evidence>
<evidence type="ECO:0000256" key="5">
    <source>
        <dbReference type="ARBA" id="ARBA00022692"/>
    </source>
</evidence>
<feature type="transmembrane region" description="Helical" evidence="8">
    <location>
        <begin position="206"/>
        <end position="228"/>
    </location>
</feature>
<feature type="transmembrane region" description="Helical" evidence="8">
    <location>
        <begin position="267"/>
        <end position="287"/>
    </location>
</feature>
<evidence type="ECO:0000313" key="10">
    <source>
        <dbReference type="Proteomes" id="UP000249396"/>
    </source>
</evidence>
<feature type="transmembrane region" description="Helical" evidence="8">
    <location>
        <begin position="150"/>
        <end position="171"/>
    </location>
</feature>
<dbReference type="GO" id="GO:0005886">
    <property type="term" value="C:plasma membrane"/>
    <property type="evidence" value="ECO:0007669"/>
    <property type="project" value="UniProtKB-SubCell"/>
</dbReference>
<organism evidence="9 10">
    <name type="scientific">Candidatus Methylumidiphilus alinenensis</name>
    <dbReference type="NCBI Taxonomy" id="2202197"/>
    <lineage>
        <taxon>Bacteria</taxon>
        <taxon>Pseudomonadati</taxon>
        <taxon>Pseudomonadota</taxon>
        <taxon>Gammaproteobacteria</taxon>
        <taxon>Methylococcales</taxon>
        <taxon>Candidatus Methylumidiphilus</taxon>
    </lineage>
</organism>
<feature type="transmembrane region" description="Helical" evidence="8">
    <location>
        <begin position="235"/>
        <end position="255"/>
    </location>
</feature>
<keyword evidence="7 8" id="KW-0472">Membrane</keyword>
<comment type="similarity">
    <text evidence="2">Belongs to the autoinducer-2 exporter (AI-2E) (TC 2.A.86) family.</text>
</comment>
<feature type="transmembrane region" description="Helical" evidence="8">
    <location>
        <begin position="30"/>
        <end position="50"/>
    </location>
</feature>
<evidence type="ECO:0000256" key="4">
    <source>
        <dbReference type="ARBA" id="ARBA00022475"/>
    </source>
</evidence>
<evidence type="ECO:0000256" key="3">
    <source>
        <dbReference type="ARBA" id="ARBA00022448"/>
    </source>
</evidence>
<keyword evidence="4" id="KW-1003">Cell membrane</keyword>
<dbReference type="PANTHER" id="PTHR21716:SF67">
    <property type="entry name" value="TRANSPORT PROTEIN YDIK-RELATED"/>
    <property type="match status" value="1"/>
</dbReference>
<comment type="subcellular location">
    <subcellularLocation>
        <location evidence="1">Cell membrane</location>
        <topology evidence="1">Multi-pass membrane protein</topology>
    </subcellularLocation>
</comment>
<gene>
    <name evidence="9" type="ORF">DM484_21245</name>
</gene>
<keyword evidence="6 8" id="KW-1133">Transmembrane helix</keyword>
<keyword evidence="5 8" id="KW-0812">Transmembrane</keyword>
<name>A0A2W4SSU0_9GAMM</name>
<proteinExistence type="inferred from homology"/>
<protein>
    <recommendedName>
        <fullName evidence="11">AI-2E family transporter</fullName>
    </recommendedName>
</protein>
<keyword evidence="3" id="KW-0813">Transport</keyword>
<feature type="transmembrane region" description="Helical" evidence="8">
    <location>
        <begin position="299"/>
        <end position="332"/>
    </location>
</feature>
<evidence type="ECO:0008006" key="11">
    <source>
        <dbReference type="Google" id="ProtNLM"/>
    </source>
</evidence>
<reference evidence="9 10" key="1">
    <citation type="journal article" date="2018" name="Aquat. Microb. Ecol.">
        <title>Gammaproteobacterial methanotrophs dominate.</title>
        <authorList>
            <person name="Rissanen A.J."/>
            <person name="Saarenheimo J."/>
            <person name="Tiirola M."/>
            <person name="Peura S."/>
            <person name="Aalto S.L."/>
            <person name="Karvinen A."/>
            <person name="Nykanen H."/>
        </authorList>
    </citation>
    <scope>NUCLEOTIDE SEQUENCE [LARGE SCALE GENOMIC DNA]</scope>
    <source>
        <strain evidence="9">AMbin10</strain>
    </source>
</reference>
<dbReference type="Proteomes" id="UP000249396">
    <property type="component" value="Unassembled WGS sequence"/>
</dbReference>
<evidence type="ECO:0000256" key="2">
    <source>
        <dbReference type="ARBA" id="ARBA00009773"/>
    </source>
</evidence>
<dbReference type="InterPro" id="IPR002549">
    <property type="entry name" value="AI-2E-like"/>
</dbReference>
<accession>A0A2W4SSU0</accession>
<evidence type="ECO:0000313" key="9">
    <source>
        <dbReference type="EMBL" id="PZN74467.1"/>
    </source>
</evidence>
<dbReference type="PANTHER" id="PTHR21716">
    <property type="entry name" value="TRANSMEMBRANE PROTEIN"/>
    <property type="match status" value="1"/>
</dbReference>
<dbReference type="Pfam" id="PF01594">
    <property type="entry name" value="AI-2E_transport"/>
    <property type="match status" value="1"/>
</dbReference>
<sequence>MIEKAMGLVFIAALLWTCLQIAHPFIAAIFGGTVICVSLWPLYIYLSTLLGKRRKLAAALMTLITIMIFVVPIGLGAGKLLDSIPFLEGLANDTSWLKPGEPPAWVARIPLFGEKLINAWRQGLENINLDTDKVRPMILQTVQWLLSQGAGFAMTMLEVILATLIAGIMYVNAEDAAHMLRKLARRIGSARSAAVIDVAGHTIRGVSLGVIGTAALQALLSGFGFAVAGIPAYPLLGALCFIPALLQLGTSLIWIPTAIWLGYHDHQFWAGFTVVWGTFINVLDNIIKPYFISKGSNLPLLVIFTGVIGGLLAWGFMGMFIGATILAVAYTLFSDWLNQDHAS</sequence>
<dbReference type="AlphaFoldDB" id="A0A2W4SSU0"/>
<feature type="transmembrane region" description="Helical" evidence="8">
    <location>
        <begin position="57"/>
        <end position="77"/>
    </location>
</feature>
<comment type="caution">
    <text evidence="9">The sequence shown here is derived from an EMBL/GenBank/DDBJ whole genome shotgun (WGS) entry which is preliminary data.</text>
</comment>